<sequence>MKITRFLAVMSMVAMLVACGSNNAPKRQTTVVVGQVINRAADGSGVILWNLCDPISDNRLARRLADDGSFRFETDGITDYHNATLVYGDRFVNFFVSPGDSVHLTIDASKLQSDGVAAIQFSGANAAENRELNRIRDKEAQMLYGVNFDLNVEPDSLLSQVRQQAARLQDSMTQFNLSPAMQDFARRDILFSLANYLIGYRVQEDDFAAQQKVFGDSLFGIHDATNFKTMMFSYHLLAYMQAKLFADSVLAQAFGQGQHAVMVRRGIELLGQEPASKSRDVMRWKFLSGALEQNAALYDSVPEMRSAFDDPSLNERLAELAARLQGAPTFPDTPMEGITYMEADSTLTEIPEGDFFAYLAARYPGKVIYVDVYAVWCGPCRAEMKFAPALHEALHGKEVVFVNLCLSSEQQAWQQMVAQMPVEGENYWFNQQATHLFMGTYDVSGFPTYILVGRDGKIVTMDAERPSEKDKLVEQIEECLAR</sequence>
<dbReference type="CDD" id="cd02966">
    <property type="entry name" value="TlpA_like_family"/>
    <property type="match status" value="1"/>
</dbReference>
<dbReference type="PANTHER" id="PTHR42852">
    <property type="entry name" value="THIOL:DISULFIDE INTERCHANGE PROTEIN DSBE"/>
    <property type="match status" value="1"/>
</dbReference>
<reference evidence="7" key="1">
    <citation type="journal article" date="2021" name="PeerJ">
        <title>Extensive microbial diversity within the chicken gut microbiome revealed by metagenomics and culture.</title>
        <authorList>
            <person name="Gilroy R."/>
            <person name="Ravi A."/>
            <person name="Getino M."/>
            <person name="Pursley I."/>
            <person name="Horton D.L."/>
            <person name="Alikhan N.F."/>
            <person name="Baker D."/>
            <person name="Gharbi K."/>
            <person name="Hall N."/>
            <person name="Watson M."/>
            <person name="Adriaenssens E.M."/>
            <person name="Foster-Nyarko E."/>
            <person name="Jarju S."/>
            <person name="Secka A."/>
            <person name="Antonio M."/>
            <person name="Oren A."/>
            <person name="Chaudhuri R.R."/>
            <person name="La Ragione R."/>
            <person name="Hildebrand F."/>
            <person name="Pallen M.J."/>
        </authorList>
    </citation>
    <scope>NUCLEOTIDE SEQUENCE</scope>
    <source>
        <strain evidence="7">ChiBcec15-1070</strain>
    </source>
</reference>
<dbReference type="GO" id="GO:0030313">
    <property type="term" value="C:cell envelope"/>
    <property type="evidence" value="ECO:0007669"/>
    <property type="project" value="UniProtKB-SubCell"/>
</dbReference>
<dbReference type="InterPro" id="IPR013766">
    <property type="entry name" value="Thioredoxin_domain"/>
</dbReference>
<evidence type="ECO:0000256" key="2">
    <source>
        <dbReference type="ARBA" id="ARBA00022748"/>
    </source>
</evidence>
<proteinExistence type="predicted"/>
<feature type="signal peptide" evidence="5">
    <location>
        <begin position="1"/>
        <end position="23"/>
    </location>
</feature>
<dbReference type="InterPro" id="IPR013740">
    <property type="entry name" value="Redoxin"/>
</dbReference>
<reference evidence="7" key="2">
    <citation type="submission" date="2021-04" db="EMBL/GenBank/DDBJ databases">
        <authorList>
            <person name="Gilroy R."/>
        </authorList>
    </citation>
    <scope>NUCLEOTIDE SEQUENCE</scope>
    <source>
        <strain evidence="7">ChiBcec15-1070</strain>
    </source>
</reference>
<organism evidence="7 8">
    <name type="scientific">Candidatus Rikenella faecigallinarum</name>
    <dbReference type="NCBI Taxonomy" id="2838745"/>
    <lineage>
        <taxon>Bacteria</taxon>
        <taxon>Pseudomonadati</taxon>
        <taxon>Bacteroidota</taxon>
        <taxon>Bacteroidia</taxon>
        <taxon>Bacteroidales</taxon>
        <taxon>Rikenellaceae</taxon>
        <taxon>Rikenella</taxon>
    </lineage>
</organism>
<dbReference type="PROSITE" id="PS51352">
    <property type="entry name" value="THIOREDOXIN_2"/>
    <property type="match status" value="1"/>
</dbReference>
<comment type="caution">
    <text evidence="7">The sequence shown here is derived from an EMBL/GenBank/DDBJ whole genome shotgun (WGS) entry which is preliminary data.</text>
</comment>
<dbReference type="Proteomes" id="UP000823926">
    <property type="component" value="Unassembled WGS sequence"/>
</dbReference>
<evidence type="ECO:0000259" key="6">
    <source>
        <dbReference type="PROSITE" id="PS51352"/>
    </source>
</evidence>
<keyword evidence="2" id="KW-0201">Cytochrome c-type biogenesis</keyword>
<evidence type="ECO:0000256" key="4">
    <source>
        <dbReference type="ARBA" id="ARBA00023284"/>
    </source>
</evidence>
<dbReference type="InterPro" id="IPR050553">
    <property type="entry name" value="Thioredoxin_ResA/DsbE_sf"/>
</dbReference>
<keyword evidence="5" id="KW-0732">Signal</keyword>
<dbReference type="GO" id="GO:0017004">
    <property type="term" value="P:cytochrome complex assembly"/>
    <property type="evidence" value="ECO:0007669"/>
    <property type="project" value="UniProtKB-KW"/>
</dbReference>
<evidence type="ECO:0000256" key="1">
    <source>
        <dbReference type="ARBA" id="ARBA00004196"/>
    </source>
</evidence>
<evidence type="ECO:0000313" key="8">
    <source>
        <dbReference type="Proteomes" id="UP000823926"/>
    </source>
</evidence>
<evidence type="ECO:0000313" key="7">
    <source>
        <dbReference type="EMBL" id="HIW11161.1"/>
    </source>
</evidence>
<name>A0A9D1TY99_9BACT</name>
<dbReference type="PANTHER" id="PTHR42852:SF6">
    <property type="entry name" value="THIOL:DISULFIDE INTERCHANGE PROTEIN DSBE"/>
    <property type="match status" value="1"/>
</dbReference>
<evidence type="ECO:0000256" key="5">
    <source>
        <dbReference type="SAM" id="SignalP"/>
    </source>
</evidence>
<dbReference type="EMBL" id="DXHL01000032">
    <property type="protein sequence ID" value="HIW11161.1"/>
    <property type="molecule type" value="Genomic_DNA"/>
</dbReference>
<accession>A0A9D1TY99</accession>
<dbReference type="GO" id="GO:0016491">
    <property type="term" value="F:oxidoreductase activity"/>
    <property type="evidence" value="ECO:0007669"/>
    <property type="project" value="InterPro"/>
</dbReference>
<comment type="subcellular location">
    <subcellularLocation>
        <location evidence="1">Cell envelope</location>
    </subcellularLocation>
</comment>
<keyword evidence="4" id="KW-0676">Redox-active center</keyword>
<dbReference type="PROSITE" id="PS51257">
    <property type="entry name" value="PROKAR_LIPOPROTEIN"/>
    <property type="match status" value="1"/>
</dbReference>
<dbReference type="AlphaFoldDB" id="A0A9D1TY99"/>
<dbReference type="InterPro" id="IPR036249">
    <property type="entry name" value="Thioredoxin-like_sf"/>
</dbReference>
<feature type="chain" id="PRO_5039176669" evidence="5">
    <location>
        <begin position="24"/>
        <end position="482"/>
    </location>
</feature>
<dbReference type="Pfam" id="PF08534">
    <property type="entry name" value="Redoxin"/>
    <property type="match status" value="1"/>
</dbReference>
<keyword evidence="3" id="KW-1015">Disulfide bond</keyword>
<evidence type="ECO:0000256" key="3">
    <source>
        <dbReference type="ARBA" id="ARBA00023157"/>
    </source>
</evidence>
<feature type="domain" description="Thioredoxin" evidence="6">
    <location>
        <begin position="321"/>
        <end position="481"/>
    </location>
</feature>
<protein>
    <submittedName>
        <fullName evidence="7">Redoxin family protein</fullName>
    </submittedName>
</protein>
<gene>
    <name evidence="7" type="ORF">H9888_06660</name>
</gene>
<dbReference type="SUPFAM" id="SSF52833">
    <property type="entry name" value="Thioredoxin-like"/>
    <property type="match status" value="1"/>
</dbReference>
<dbReference type="Gene3D" id="3.40.30.10">
    <property type="entry name" value="Glutaredoxin"/>
    <property type="match status" value="1"/>
</dbReference>